<keyword evidence="12 13" id="KW-0998">Cell outer membrane</keyword>
<evidence type="ECO:0000256" key="1">
    <source>
        <dbReference type="ARBA" id="ARBA00004571"/>
    </source>
</evidence>
<dbReference type="InterPro" id="IPR039426">
    <property type="entry name" value="TonB-dep_rcpt-like"/>
</dbReference>
<evidence type="ECO:0000256" key="7">
    <source>
        <dbReference type="ARBA" id="ARBA00023004"/>
    </source>
</evidence>
<dbReference type="Gene3D" id="2.40.170.20">
    <property type="entry name" value="TonB-dependent receptor, beta-barrel domain"/>
    <property type="match status" value="1"/>
</dbReference>
<dbReference type="InterPro" id="IPR037066">
    <property type="entry name" value="Plug_dom_sf"/>
</dbReference>
<keyword evidence="4 13" id="KW-1134">Transmembrane beta strand</keyword>
<dbReference type="Pfam" id="PF07715">
    <property type="entry name" value="Plug"/>
    <property type="match status" value="1"/>
</dbReference>
<name>A0A0U3E6E0_9BURK</name>
<dbReference type="PROSITE" id="PS52016">
    <property type="entry name" value="TONB_DEPENDENT_REC_3"/>
    <property type="match status" value="1"/>
</dbReference>
<keyword evidence="18" id="KW-1185">Reference proteome</keyword>
<evidence type="ECO:0000256" key="11">
    <source>
        <dbReference type="ARBA" id="ARBA00023170"/>
    </source>
</evidence>
<evidence type="ECO:0000256" key="9">
    <source>
        <dbReference type="ARBA" id="ARBA00023077"/>
    </source>
</evidence>
<organism evidence="17 18">
    <name type="scientific">Roseateles depolymerans</name>
    <dbReference type="NCBI Taxonomy" id="76731"/>
    <lineage>
        <taxon>Bacteria</taxon>
        <taxon>Pseudomonadati</taxon>
        <taxon>Pseudomonadota</taxon>
        <taxon>Betaproteobacteria</taxon>
        <taxon>Burkholderiales</taxon>
        <taxon>Sphaerotilaceae</taxon>
        <taxon>Roseateles</taxon>
    </lineage>
</organism>
<evidence type="ECO:0000256" key="13">
    <source>
        <dbReference type="PROSITE-ProRule" id="PRU01360"/>
    </source>
</evidence>
<dbReference type="InterPro" id="IPR000531">
    <property type="entry name" value="Beta-barrel_TonB"/>
</dbReference>
<evidence type="ECO:0000256" key="3">
    <source>
        <dbReference type="ARBA" id="ARBA00022448"/>
    </source>
</evidence>
<feature type="compositionally biased region" description="Low complexity" evidence="15">
    <location>
        <begin position="41"/>
        <end position="55"/>
    </location>
</feature>
<dbReference type="InterPro" id="IPR036942">
    <property type="entry name" value="Beta-barrel_TonB_sf"/>
</dbReference>
<dbReference type="GO" id="GO:0009279">
    <property type="term" value="C:cell outer membrane"/>
    <property type="evidence" value="ECO:0007669"/>
    <property type="project" value="UniProtKB-SubCell"/>
</dbReference>
<keyword evidence="3 13" id="KW-0813">Transport</keyword>
<feature type="chain" id="PRO_5044292093" evidence="16">
    <location>
        <begin position="32"/>
        <end position="824"/>
    </location>
</feature>
<evidence type="ECO:0000313" key="18">
    <source>
        <dbReference type="Proteomes" id="UP000060699"/>
    </source>
</evidence>
<feature type="signal peptide" evidence="16">
    <location>
        <begin position="1"/>
        <end position="31"/>
    </location>
</feature>
<evidence type="ECO:0000256" key="12">
    <source>
        <dbReference type="ARBA" id="ARBA00023237"/>
    </source>
</evidence>
<keyword evidence="9 14" id="KW-0798">TonB box</keyword>
<gene>
    <name evidence="17" type="ORF">RD2015_4476</name>
</gene>
<accession>A0A0U3E6E0</accession>
<dbReference type="EMBL" id="CP013729">
    <property type="protein sequence ID" value="ALV08917.1"/>
    <property type="molecule type" value="Genomic_DNA"/>
</dbReference>
<evidence type="ECO:0000256" key="15">
    <source>
        <dbReference type="SAM" id="MobiDB-lite"/>
    </source>
</evidence>
<comment type="subcellular location">
    <subcellularLocation>
        <location evidence="1 13">Cell outer membrane</location>
        <topology evidence="1 13">Multi-pass membrane protein</topology>
    </subcellularLocation>
</comment>
<dbReference type="Gene3D" id="2.170.130.10">
    <property type="entry name" value="TonB-dependent receptor, plug domain"/>
    <property type="match status" value="1"/>
</dbReference>
<feature type="region of interest" description="Disordered" evidence="15">
    <location>
        <begin position="37"/>
        <end position="64"/>
    </location>
</feature>
<dbReference type="STRING" id="76731.RD2015_4476"/>
<evidence type="ECO:0000256" key="14">
    <source>
        <dbReference type="RuleBase" id="RU003357"/>
    </source>
</evidence>
<dbReference type="RefSeq" id="WP_058936785.1">
    <property type="nucleotide sequence ID" value="NZ_CP013729.1"/>
</dbReference>
<dbReference type="KEGG" id="rdp:RD2015_4476"/>
<dbReference type="PANTHER" id="PTHR32552">
    <property type="entry name" value="FERRICHROME IRON RECEPTOR-RELATED"/>
    <property type="match status" value="1"/>
</dbReference>
<evidence type="ECO:0000256" key="2">
    <source>
        <dbReference type="ARBA" id="ARBA00009810"/>
    </source>
</evidence>
<sequence precursor="true">MTSASSRRPAIGLVTPVQLAVLALMAGTVQAQQASETPASQTVAQAAPQQDTAPQSGTATTTADGKQALPQVLVTATKRATSLQKTPVSVTAINAQTLEDNHVKSMLDVFNLVPSMQGTGQGDHGIVSITLRGIGNDSAKTEYADPEVALFVDGVFAPRPEGAATMLFDLDGIEVLRGPQGTLWGRNSTVGTINMKTAKPVLRDTSGYVEGGVGNYARMGIKGAVNIPLGDTVAARVAFAHEQHDGYVSYQRPPNISLASQQAAYAAYVAGGGTAVGFQPINTSLFVQGGDKYNAQNQTAARLSFLVKPSDKLRWDVSLEQFADRGTPSMSLMQTPREGEKFWSALIDTAPSLKRDSTSIRSRLEYDLGGMALAYVAGYTHFKGSGTYDQDFGVNVPTSFTTGGPQQADNTVWSKYTSHSHEVTLQSNERQTIDWVLGLYYAAEDNGIRFDIPIMNGTQQGTVNWQGSFIQPKETVDSTAAFGQATWNLTEAFHVTGGLRYTHDDRKNKGGRGWFWAGNAAAPQIPLNPSVDPTIPANGYTAGNINDAHYTGNKTTWLARAAYDLNKTTMVYGSVSTGYKSGGTGDGGLPYGPETLTNYEVGYKATLWDGRMTFNASAYHMKFKDFQFSAPVIVNGNRQFAYSNAEGAKVSGLELETAVLITPDDKLQFSASYTKTKLGQLVASSNDYALPACFDATLGGNCVNVTGNELPHAPKVALQLMYEHNIPLSNGDAVAPRISFHYQSANWLSVFNLGDGDRQKAYSTADIAVRYSSKRNWYADLYVRNVSDEKIKTSAGSAGSYANPIWVAQYAAPRTFGLNAGYNF</sequence>
<evidence type="ECO:0000256" key="6">
    <source>
        <dbReference type="ARBA" id="ARBA00022692"/>
    </source>
</evidence>
<dbReference type="Pfam" id="PF00593">
    <property type="entry name" value="TonB_dep_Rec_b-barrel"/>
    <property type="match status" value="1"/>
</dbReference>
<keyword evidence="11 17" id="KW-0675">Receptor</keyword>
<keyword evidence="8" id="KW-0406">Ion transport</keyword>
<evidence type="ECO:0000256" key="5">
    <source>
        <dbReference type="ARBA" id="ARBA00022496"/>
    </source>
</evidence>
<evidence type="ECO:0000256" key="8">
    <source>
        <dbReference type="ARBA" id="ARBA00023065"/>
    </source>
</evidence>
<dbReference type="PATRIC" id="fig|76731.3.peg.4585"/>
<dbReference type="CDD" id="cd01347">
    <property type="entry name" value="ligand_gated_channel"/>
    <property type="match status" value="1"/>
</dbReference>
<keyword evidence="16" id="KW-0732">Signal</keyword>
<protein>
    <submittedName>
        <fullName evidence="17">TonB-dependent receptor</fullName>
    </submittedName>
</protein>
<keyword evidence="7" id="KW-0408">Iron</keyword>
<proteinExistence type="inferred from homology"/>
<keyword evidence="10 13" id="KW-0472">Membrane</keyword>
<evidence type="ECO:0000256" key="10">
    <source>
        <dbReference type="ARBA" id="ARBA00023136"/>
    </source>
</evidence>
<dbReference type="OrthoDB" id="8538693at2"/>
<keyword evidence="6 13" id="KW-0812">Transmembrane</keyword>
<dbReference type="PANTHER" id="PTHR32552:SF81">
    <property type="entry name" value="TONB-DEPENDENT OUTER MEMBRANE RECEPTOR"/>
    <property type="match status" value="1"/>
</dbReference>
<dbReference type="GO" id="GO:0006826">
    <property type="term" value="P:iron ion transport"/>
    <property type="evidence" value="ECO:0007669"/>
    <property type="project" value="UniProtKB-KW"/>
</dbReference>
<keyword evidence="5" id="KW-0410">Iron transport</keyword>
<dbReference type="AlphaFoldDB" id="A0A0U3E6E0"/>
<evidence type="ECO:0000256" key="4">
    <source>
        <dbReference type="ARBA" id="ARBA00022452"/>
    </source>
</evidence>
<dbReference type="InterPro" id="IPR012910">
    <property type="entry name" value="Plug_dom"/>
</dbReference>
<evidence type="ECO:0000256" key="16">
    <source>
        <dbReference type="SAM" id="SignalP"/>
    </source>
</evidence>
<dbReference type="Proteomes" id="UP000060699">
    <property type="component" value="Chromosome"/>
</dbReference>
<reference evidence="17 18" key="1">
    <citation type="submission" date="2015-12" db="EMBL/GenBank/DDBJ databases">
        <title>Complete genome of Roseateles depolymerans KCTC 42856.</title>
        <authorList>
            <person name="Kim K.M."/>
        </authorList>
    </citation>
    <scope>NUCLEOTIDE SEQUENCE [LARGE SCALE GENOMIC DNA]</scope>
    <source>
        <strain evidence="17 18">KCTC 42856</strain>
    </source>
</reference>
<evidence type="ECO:0000313" key="17">
    <source>
        <dbReference type="EMBL" id="ALV08917.1"/>
    </source>
</evidence>
<dbReference type="SUPFAM" id="SSF56935">
    <property type="entry name" value="Porins"/>
    <property type="match status" value="1"/>
</dbReference>
<comment type="similarity">
    <text evidence="2 13 14">Belongs to the TonB-dependent receptor family.</text>
</comment>